<reference evidence="3 4" key="1">
    <citation type="submission" date="2022-09" db="EMBL/GenBank/DDBJ databases">
        <authorList>
            <person name="Han X.L."/>
            <person name="Wang Q."/>
            <person name="Lu T."/>
        </authorList>
    </citation>
    <scope>NUCLEOTIDE SEQUENCE [LARGE SCALE GENOMIC DNA]</scope>
    <source>
        <strain evidence="3 4">WQ 127069</strain>
    </source>
</reference>
<name>A0ABT2UTS0_9BACL</name>
<dbReference type="Proteomes" id="UP001652445">
    <property type="component" value="Unassembled WGS sequence"/>
</dbReference>
<feature type="domain" description="PBSX phage terminase small subunit-like N-terminal" evidence="2">
    <location>
        <begin position="1"/>
        <end position="50"/>
    </location>
</feature>
<sequence>MPRPRSAKRKKAMKTWIESGREMLFTELADKFNVSPSQIRKWKFEDNWDEEPDKRPRGAQPGNKNAEGNSGGSGGPEGNDKALKHGAYSKFLPQNPRFQELLQAVQQMDPIDMLWNTVEIAYAKLLWSQDIMFVESKEDHDKLIKGEGDDFVEYEHHRSYNKQATDISAYATISREFRSAVKQFLSMAPENDERRLKLELMQVQIDKGKAEVEAIKKKSTGGGDSDDQLIDEWVEAVTNEKG</sequence>
<feature type="compositionally biased region" description="Basic and acidic residues" evidence="1">
    <location>
        <begin position="43"/>
        <end position="56"/>
    </location>
</feature>
<evidence type="ECO:0000259" key="2">
    <source>
        <dbReference type="Pfam" id="PF10668"/>
    </source>
</evidence>
<comment type="caution">
    <text evidence="3">The sequence shown here is derived from an EMBL/GenBank/DDBJ whole genome shotgun (WGS) entry which is preliminary data.</text>
</comment>
<proteinExistence type="predicted"/>
<dbReference type="InterPro" id="IPR018925">
    <property type="entry name" value="XtmA-like_N"/>
</dbReference>
<protein>
    <submittedName>
        <fullName evidence="3">Phage terminase small subunit</fullName>
    </submittedName>
</protein>
<organism evidence="3 4">
    <name type="scientific">Paenibacillus baimaensis</name>
    <dbReference type="NCBI Taxonomy" id="2982185"/>
    <lineage>
        <taxon>Bacteria</taxon>
        <taxon>Bacillati</taxon>
        <taxon>Bacillota</taxon>
        <taxon>Bacilli</taxon>
        <taxon>Bacillales</taxon>
        <taxon>Paenibacillaceae</taxon>
        <taxon>Paenibacillus</taxon>
    </lineage>
</organism>
<evidence type="ECO:0000313" key="4">
    <source>
        <dbReference type="Proteomes" id="UP001652445"/>
    </source>
</evidence>
<evidence type="ECO:0000313" key="3">
    <source>
        <dbReference type="EMBL" id="MCU6798008.1"/>
    </source>
</evidence>
<dbReference type="EMBL" id="JAOQIO010000124">
    <property type="protein sequence ID" value="MCU6798008.1"/>
    <property type="molecule type" value="Genomic_DNA"/>
</dbReference>
<dbReference type="Pfam" id="PF10668">
    <property type="entry name" value="Phage_terminase"/>
    <property type="match status" value="1"/>
</dbReference>
<accession>A0ABT2UTS0</accession>
<dbReference type="RefSeq" id="WP_262688689.1">
    <property type="nucleotide sequence ID" value="NZ_JAOQIO010000124.1"/>
</dbReference>
<feature type="region of interest" description="Disordered" evidence="1">
    <location>
        <begin position="43"/>
        <end position="83"/>
    </location>
</feature>
<gene>
    <name evidence="3" type="primary">terS</name>
    <name evidence="3" type="ORF">OB236_38375</name>
</gene>
<dbReference type="NCBIfam" id="NF040601">
    <property type="entry name" value="TerS_not_xtmA"/>
    <property type="match status" value="1"/>
</dbReference>
<keyword evidence="4" id="KW-1185">Reference proteome</keyword>
<evidence type="ECO:0000256" key="1">
    <source>
        <dbReference type="SAM" id="MobiDB-lite"/>
    </source>
</evidence>